<dbReference type="RefSeq" id="WP_077129756.1">
    <property type="nucleotide sequence ID" value="NZ_CP014263.1"/>
</dbReference>
<proteinExistence type="predicted"/>
<dbReference type="AlphaFoldDB" id="A0A1P9WSH5"/>
<dbReference type="Proteomes" id="UP000187941">
    <property type="component" value="Chromosome"/>
</dbReference>
<keyword evidence="2" id="KW-1185">Reference proteome</keyword>
<dbReference type="EMBL" id="CP014263">
    <property type="protein sequence ID" value="AQG78318.1"/>
    <property type="molecule type" value="Genomic_DNA"/>
</dbReference>
<dbReference type="STRING" id="1178516.AWR27_02570"/>
<protein>
    <submittedName>
        <fullName evidence="1">Uncharacterized protein</fullName>
    </submittedName>
</protein>
<name>A0A1P9WSH5_9BACT</name>
<evidence type="ECO:0000313" key="2">
    <source>
        <dbReference type="Proteomes" id="UP000187941"/>
    </source>
</evidence>
<evidence type="ECO:0000313" key="1">
    <source>
        <dbReference type="EMBL" id="AQG78318.1"/>
    </source>
</evidence>
<organism evidence="1 2">
    <name type="scientific">Spirosoma montaniterrae</name>
    <dbReference type="NCBI Taxonomy" id="1178516"/>
    <lineage>
        <taxon>Bacteria</taxon>
        <taxon>Pseudomonadati</taxon>
        <taxon>Bacteroidota</taxon>
        <taxon>Cytophagia</taxon>
        <taxon>Cytophagales</taxon>
        <taxon>Cytophagaceae</taxon>
        <taxon>Spirosoma</taxon>
    </lineage>
</organism>
<sequence length="321" mass="36796">MECIFNELSARPVSTAAEAWNVMEHFVRAVGAVQQLGLRQVRIPEEVGNNLFSLSLAPDYAVGAWLNDERVNRDLKDRFRLIVANPPLLTVEEVDALTLFGQSLFCLTEPAGTPEAKGFGAAYLADRLLLSLYTDTQWDTHQLSGWHWYLDADGQAQTVQVQVRHFATYVHVEQHKPWVQQRQVEQLQRSSDVWEKRTSFFPNLILCGDVKGQLKRVGESGYLNQIIDRLRTLNEFAAQWQSGNFDLNRLKETTNLNVSPESDSTMRLHGGQRRFKLPDGRRELFELHIKIGDLRFHFYPDEQEKKVYVGYIGPHLRTATG</sequence>
<reference evidence="1 2" key="1">
    <citation type="submission" date="2016-01" db="EMBL/GenBank/DDBJ databases">
        <authorList>
            <person name="Oliw E.H."/>
        </authorList>
    </citation>
    <scope>NUCLEOTIDE SEQUENCE [LARGE SCALE GENOMIC DNA]</scope>
    <source>
        <strain evidence="1 2">DY10</strain>
    </source>
</reference>
<gene>
    <name evidence="1" type="ORF">AWR27_02570</name>
</gene>
<dbReference type="OrthoDB" id="1452819at2"/>
<dbReference type="KEGG" id="smon:AWR27_02570"/>
<accession>A0A1P9WSH5</accession>